<reference evidence="3" key="1">
    <citation type="journal article" date="2017" name="Nat. Ecol. Evol.">
        <title>Genome expansion and lineage-specific genetic innovations in the forest pathogenic fungi Armillaria.</title>
        <authorList>
            <person name="Sipos G."/>
            <person name="Prasanna A.N."/>
            <person name="Walter M.C."/>
            <person name="O'Connor E."/>
            <person name="Balint B."/>
            <person name="Krizsan K."/>
            <person name="Kiss B."/>
            <person name="Hess J."/>
            <person name="Varga T."/>
            <person name="Slot J."/>
            <person name="Riley R."/>
            <person name="Boka B."/>
            <person name="Rigling D."/>
            <person name="Barry K."/>
            <person name="Lee J."/>
            <person name="Mihaltcheva S."/>
            <person name="LaButti K."/>
            <person name="Lipzen A."/>
            <person name="Waldron R."/>
            <person name="Moloney N.M."/>
            <person name="Sperisen C."/>
            <person name="Kredics L."/>
            <person name="Vagvoelgyi C."/>
            <person name="Patrignani A."/>
            <person name="Fitzpatrick D."/>
            <person name="Nagy I."/>
            <person name="Doyle S."/>
            <person name="Anderson J.B."/>
            <person name="Grigoriev I.V."/>
            <person name="Gueldener U."/>
            <person name="Muensterkoetter M."/>
            <person name="Nagy L.G."/>
        </authorList>
    </citation>
    <scope>NUCLEOTIDE SEQUENCE [LARGE SCALE GENOMIC DNA]</scope>
    <source>
        <strain evidence="3">Ar21-2</strain>
    </source>
</reference>
<dbReference type="SMART" id="SM00484">
    <property type="entry name" value="XPGI"/>
    <property type="match status" value="1"/>
</dbReference>
<evidence type="ECO:0000313" key="2">
    <source>
        <dbReference type="EMBL" id="PBK86687.1"/>
    </source>
</evidence>
<evidence type="ECO:0000259" key="1">
    <source>
        <dbReference type="SMART" id="SM00484"/>
    </source>
</evidence>
<dbReference type="EMBL" id="KZ293682">
    <property type="protein sequence ID" value="PBK86687.1"/>
    <property type="molecule type" value="Genomic_DNA"/>
</dbReference>
<dbReference type="Proteomes" id="UP000217790">
    <property type="component" value="Unassembled WGS sequence"/>
</dbReference>
<dbReference type="InterPro" id="IPR029060">
    <property type="entry name" value="PIN-like_dom_sf"/>
</dbReference>
<dbReference type="PANTHER" id="PTHR11081:SF75">
    <property type="entry name" value="ENDONUCLEASE, PUTATIVE (AFU_ORTHOLOGUE AFUA_3G13260)-RELATED"/>
    <property type="match status" value="1"/>
</dbReference>
<dbReference type="InterPro" id="IPR006084">
    <property type="entry name" value="XPG/Rad2"/>
</dbReference>
<dbReference type="GO" id="GO:0006974">
    <property type="term" value="P:DNA damage response"/>
    <property type="evidence" value="ECO:0007669"/>
    <property type="project" value="UniProtKB-ARBA"/>
</dbReference>
<dbReference type="SUPFAM" id="SSF88723">
    <property type="entry name" value="PIN domain-like"/>
    <property type="match status" value="1"/>
</dbReference>
<gene>
    <name evidence="2" type="ORF">ARMGADRAFT_939983</name>
</gene>
<dbReference type="OMA" id="YMVKVYE"/>
<protein>
    <submittedName>
        <fullName evidence="2">PIN domain-like protein</fullName>
    </submittedName>
</protein>
<dbReference type="STRING" id="47427.A0A2H3DC78"/>
<keyword evidence="3" id="KW-1185">Reference proteome</keyword>
<dbReference type="OrthoDB" id="2148513at2759"/>
<organism evidence="2 3">
    <name type="scientific">Armillaria gallica</name>
    <name type="common">Bulbous honey fungus</name>
    <name type="synonym">Armillaria bulbosa</name>
    <dbReference type="NCBI Taxonomy" id="47427"/>
    <lineage>
        <taxon>Eukaryota</taxon>
        <taxon>Fungi</taxon>
        <taxon>Dikarya</taxon>
        <taxon>Basidiomycota</taxon>
        <taxon>Agaricomycotina</taxon>
        <taxon>Agaricomycetes</taxon>
        <taxon>Agaricomycetidae</taxon>
        <taxon>Agaricales</taxon>
        <taxon>Marasmiineae</taxon>
        <taxon>Physalacriaceae</taxon>
        <taxon>Armillaria</taxon>
    </lineage>
</organism>
<dbReference type="CDD" id="cd09870">
    <property type="entry name" value="PIN_YEN1"/>
    <property type="match status" value="1"/>
</dbReference>
<dbReference type="InterPro" id="IPR006086">
    <property type="entry name" value="XPG-I_dom"/>
</dbReference>
<dbReference type="Pfam" id="PF00867">
    <property type="entry name" value="XPG_I"/>
    <property type="match status" value="1"/>
</dbReference>
<dbReference type="AlphaFoldDB" id="A0A2H3DC78"/>
<evidence type="ECO:0000313" key="3">
    <source>
        <dbReference type="Proteomes" id="UP000217790"/>
    </source>
</evidence>
<dbReference type="GO" id="GO:0017108">
    <property type="term" value="F:5'-flap endonuclease activity"/>
    <property type="evidence" value="ECO:0007669"/>
    <property type="project" value="TreeGrafter"/>
</dbReference>
<dbReference type="Gene3D" id="3.40.50.1010">
    <property type="entry name" value="5'-nuclease"/>
    <property type="match status" value="2"/>
</dbReference>
<feature type="domain" description="XPG-I" evidence="1">
    <location>
        <begin position="78"/>
        <end position="156"/>
    </location>
</feature>
<sequence>MLRLTNLSSRWMFAAKYHHGQTKNAVQASLFKRLGRLFHLPVLPLFVFDGPKHPVNKRKKKVTKTTDWLTAEFKDLLEGFGFTHWDAPGEAEAELALLSNKGRIDVVMSEDFNAMLFGAQRVMRMWVVFSTDESDSSYMVKVYEKGSQFSPNELVLIALLAGGDYDVSH</sequence>
<dbReference type="PANTHER" id="PTHR11081">
    <property type="entry name" value="FLAP ENDONUCLEASE FAMILY MEMBER"/>
    <property type="match status" value="1"/>
</dbReference>
<accession>A0A2H3DC78</accession>
<name>A0A2H3DC78_ARMGA</name>
<dbReference type="InParanoid" id="A0A2H3DC78"/>
<proteinExistence type="predicted"/>
<dbReference type="PRINTS" id="PR00853">
    <property type="entry name" value="XPGRADSUPER"/>
</dbReference>